<evidence type="ECO:0000256" key="1">
    <source>
        <dbReference type="SAM" id="MobiDB-lite"/>
    </source>
</evidence>
<dbReference type="Proteomes" id="UP000186817">
    <property type="component" value="Unassembled WGS sequence"/>
</dbReference>
<feature type="compositionally biased region" description="Acidic residues" evidence="1">
    <location>
        <begin position="165"/>
        <end position="175"/>
    </location>
</feature>
<dbReference type="EMBL" id="LSRX01001499">
    <property type="protein sequence ID" value="OLP79329.1"/>
    <property type="molecule type" value="Genomic_DNA"/>
</dbReference>
<sequence>MGQWIWMKSLQLQLLQMEASMEDDVPLEPPAADPYLQKAKSLLKLRSPQLDEREDAQVAKATLAETLPETSPPAEVAALTCRSHEALRGGTDNAETQAWDGAPGFARTSTEQRLAVNDVKDNGVPVSQKPTSKPKAKAKVKAKSSPKSKAKAKAQSKVSSRGADDEADGPGEEIS</sequence>
<comment type="caution">
    <text evidence="2">The sequence shown here is derived from an EMBL/GenBank/DDBJ whole genome shotgun (WGS) entry which is preliminary data.</text>
</comment>
<organism evidence="2 3">
    <name type="scientific">Symbiodinium microadriaticum</name>
    <name type="common">Dinoflagellate</name>
    <name type="synonym">Zooxanthella microadriatica</name>
    <dbReference type="NCBI Taxonomy" id="2951"/>
    <lineage>
        <taxon>Eukaryota</taxon>
        <taxon>Sar</taxon>
        <taxon>Alveolata</taxon>
        <taxon>Dinophyceae</taxon>
        <taxon>Suessiales</taxon>
        <taxon>Symbiodiniaceae</taxon>
        <taxon>Symbiodinium</taxon>
    </lineage>
</organism>
<evidence type="ECO:0000313" key="2">
    <source>
        <dbReference type="EMBL" id="OLP79329.1"/>
    </source>
</evidence>
<dbReference type="OrthoDB" id="10317587at2759"/>
<feature type="region of interest" description="Disordered" evidence="1">
    <location>
        <begin position="87"/>
        <end position="175"/>
    </location>
</feature>
<evidence type="ECO:0000313" key="3">
    <source>
        <dbReference type="Proteomes" id="UP000186817"/>
    </source>
</evidence>
<protein>
    <submittedName>
        <fullName evidence="2">Uncharacterized protein</fullName>
    </submittedName>
</protein>
<proteinExistence type="predicted"/>
<accession>A0A1Q9C8S5</accession>
<feature type="compositionally biased region" description="Basic residues" evidence="1">
    <location>
        <begin position="132"/>
        <end position="154"/>
    </location>
</feature>
<keyword evidence="3" id="KW-1185">Reference proteome</keyword>
<gene>
    <name evidence="2" type="ORF">AK812_SmicGene40391</name>
</gene>
<reference evidence="2 3" key="1">
    <citation type="submission" date="2016-02" db="EMBL/GenBank/DDBJ databases">
        <title>Genome analysis of coral dinoflagellate symbionts highlights evolutionary adaptations to a symbiotic lifestyle.</title>
        <authorList>
            <person name="Aranda M."/>
            <person name="Li Y."/>
            <person name="Liew Y.J."/>
            <person name="Baumgarten S."/>
            <person name="Simakov O."/>
            <person name="Wilson M."/>
            <person name="Piel J."/>
            <person name="Ashoor H."/>
            <person name="Bougouffa S."/>
            <person name="Bajic V.B."/>
            <person name="Ryu T."/>
            <person name="Ravasi T."/>
            <person name="Bayer T."/>
            <person name="Micklem G."/>
            <person name="Kim H."/>
            <person name="Bhak J."/>
            <person name="Lajeunesse T.C."/>
            <person name="Voolstra C.R."/>
        </authorList>
    </citation>
    <scope>NUCLEOTIDE SEQUENCE [LARGE SCALE GENOMIC DNA]</scope>
    <source>
        <strain evidence="2 3">CCMP2467</strain>
    </source>
</reference>
<name>A0A1Q9C8S5_SYMMI</name>
<dbReference type="AlphaFoldDB" id="A0A1Q9C8S5"/>